<sequence>MENINNFSNLHFYQSESLNLGFVQECHEFFHFKNLPPYFDTWA</sequence>
<accession>A0A8S5SKS0</accession>
<name>A0A8S5SKS0_9CAUD</name>
<proteinExistence type="predicted"/>
<reference evidence="1" key="1">
    <citation type="journal article" date="2021" name="Proc. Natl. Acad. Sci. U.S.A.">
        <title>A Catalog of Tens of Thousands of Viruses from Human Metagenomes Reveals Hidden Associations with Chronic Diseases.</title>
        <authorList>
            <person name="Tisza M.J."/>
            <person name="Buck C.B."/>
        </authorList>
    </citation>
    <scope>NUCLEOTIDE SEQUENCE</scope>
    <source>
        <strain evidence="1">CtkTc5</strain>
    </source>
</reference>
<dbReference type="EMBL" id="BK032615">
    <property type="protein sequence ID" value="DAF51419.1"/>
    <property type="molecule type" value="Genomic_DNA"/>
</dbReference>
<evidence type="ECO:0000313" key="1">
    <source>
        <dbReference type="EMBL" id="DAF51419.1"/>
    </source>
</evidence>
<organism evidence="1">
    <name type="scientific">Siphoviridae sp. ctkTc5</name>
    <dbReference type="NCBI Taxonomy" id="2827922"/>
    <lineage>
        <taxon>Viruses</taxon>
        <taxon>Duplodnaviria</taxon>
        <taxon>Heunggongvirae</taxon>
        <taxon>Uroviricota</taxon>
        <taxon>Caudoviricetes</taxon>
    </lineage>
</organism>
<protein>
    <submittedName>
        <fullName evidence="1">Uncharacterized protein</fullName>
    </submittedName>
</protein>